<dbReference type="AlphaFoldDB" id="A0A9J6PAF1"/>
<keyword evidence="3" id="KW-1185">Reference proteome</keyword>
<sequence>MSKSRSNAKKDISYKGNNTVNGKTDYPLARDPKHNKQEPTKGLPKI</sequence>
<reference evidence="2" key="2">
    <citation type="submission" date="2021-04" db="EMBL/GenBank/DDBJ databases">
        <authorList>
            <person name="Dong X."/>
        </authorList>
    </citation>
    <scope>NUCLEOTIDE SEQUENCE</scope>
    <source>
        <strain evidence="2">ZWT</strain>
    </source>
</reference>
<gene>
    <name evidence="2" type="ORF">KDK92_23520</name>
</gene>
<comment type="caution">
    <text evidence="2">The sequence shown here is derived from an EMBL/GenBank/DDBJ whole genome shotgun (WGS) entry which is preliminary data.</text>
</comment>
<accession>A0A9J6PAF1</accession>
<dbReference type="EMBL" id="JAGSOJ010000007">
    <property type="protein sequence ID" value="MCM1992697.1"/>
    <property type="molecule type" value="Genomic_DNA"/>
</dbReference>
<name>A0A9J6PAF1_9CLOT</name>
<feature type="compositionally biased region" description="Basic and acidic residues" evidence="1">
    <location>
        <begin position="28"/>
        <end position="39"/>
    </location>
</feature>
<organism evidence="2 3">
    <name type="scientific">Oceanirhabdus seepicola</name>
    <dbReference type="NCBI Taxonomy" id="2828781"/>
    <lineage>
        <taxon>Bacteria</taxon>
        <taxon>Bacillati</taxon>
        <taxon>Bacillota</taxon>
        <taxon>Clostridia</taxon>
        <taxon>Eubacteriales</taxon>
        <taxon>Clostridiaceae</taxon>
        <taxon>Oceanirhabdus</taxon>
    </lineage>
</organism>
<proteinExistence type="predicted"/>
<dbReference type="Proteomes" id="UP001056429">
    <property type="component" value="Unassembled WGS sequence"/>
</dbReference>
<feature type="region of interest" description="Disordered" evidence="1">
    <location>
        <begin position="1"/>
        <end position="46"/>
    </location>
</feature>
<protein>
    <submittedName>
        <fullName evidence="2">Uncharacterized protein</fullName>
    </submittedName>
</protein>
<reference evidence="2" key="1">
    <citation type="journal article" date="2021" name="mSystems">
        <title>Bacteria and Archaea Synergistically Convert Glycine Betaine to Biogenic Methane in the Formosa Cold Seep of the South China Sea.</title>
        <authorList>
            <person name="Li L."/>
            <person name="Zhang W."/>
            <person name="Zhang S."/>
            <person name="Song L."/>
            <person name="Sun Q."/>
            <person name="Zhang H."/>
            <person name="Xiang H."/>
            <person name="Dong X."/>
        </authorList>
    </citation>
    <scope>NUCLEOTIDE SEQUENCE</scope>
    <source>
        <strain evidence="2">ZWT</strain>
    </source>
</reference>
<evidence type="ECO:0000313" key="3">
    <source>
        <dbReference type="Proteomes" id="UP001056429"/>
    </source>
</evidence>
<evidence type="ECO:0000313" key="2">
    <source>
        <dbReference type="EMBL" id="MCM1992697.1"/>
    </source>
</evidence>
<evidence type="ECO:0000256" key="1">
    <source>
        <dbReference type="SAM" id="MobiDB-lite"/>
    </source>
</evidence>
<dbReference type="RefSeq" id="WP_250861870.1">
    <property type="nucleotide sequence ID" value="NZ_JAGSOJ010000007.1"/>
</dbReference>